<dbReference type="InterPro" id="IPR012944">
    <property type="entry name" value="SusD_RagB_dom"/>
</dbReference>
<dbReference type="Proteomes" id="UP000057981">
    <property type="component" value="Chromosome"/>
</dbReference>
<reference evidence="7 8" key="1">
    <citation type="submission" date="2015-10" db="EMBL/GenBank/DDBJ databases">
        <authorList>
            <person name="Gilbert D.G."/>
        </authorList>
    </citation>
    <scope>NUCLEOTIDE SEQUENCE [LARGE SCALE GENOMIC DNA]</scope>
    <source>
        <strain evidence="8">HZ-22</strain>
    </source>
</reference>
<proteinExistence type="inferred from homology"/>
<keyword evidence="8" id="KW-1185">Reference proteome</keyword>
<accession>A0A0P0CK06</accession>
<name>A0A0P0CK06_9FLAO</name>
<protein>
    <recommendedName>
        <fullName evidence="6">RagB/SusD domain-containing protein</fullName>
    </recommendedName>
</protein>
<evidence type="ECO:0000256" key="3">
    <source>
        <dbReference type="ARBA" id="ARBA00022729"/>
    </source>
</evidence>
<evidence type="ECO:0000256" key="2">
    <source>
        <dbReference type="ARBA" id="ARBA00006275"/>
    </source>
</evidence>
<dbReference type="AlphaFoldDB" id="A0A0P0CK06"/>
<evidence type="ECO:0000259" key="6">
    <source>
        <dbReference type="Pfam" id="PF07980"/>
    </source>
</evidence>
<dbReference type="SUPFAM" id="SSF48452">
    <property type="entry name" value="TPR-like"/>
    <property type="match status" value="1"/>
</dbReference>
<dbReference type="Gene3D" id="1.25.40.390">
    <property type="match status" value="1"/>
</dbReference>
<dbReference type="EMBL" id="CP012898">
    <property type="protein sequence ID" value="ALJ04731.1"/>
    <property type="molecule type" value="Genomic_DNA"/>
</dbReference>
<feature type="domain" description="RagB/SusD" evidence="6">
    <location>
        <begin position="372"/>
        <end position="510"/>
    </location>
</feature>
<dbReference type="STRING" id="1736674.APS56_06145"/>
<evidence type="ECO:0000313" key="8">
    <source>
        <dbReference type="Proteomes" id="UP000057981"/>
    </source>
</evidence>
<keyword evidence="4" id="KW-0472">Membrane</keyword>
<comment type="similarity">
    <text evidence="2">Belongs to the SusD family.</text>
</comment>
<keyword evidence="3" id="KW-0732">Signal</keyword>
<dbReference type="Pfam" id="PF07980">
    <property type="entry name" value="SusD_RagB"/>
    <property type="match status" value="1"/>
</dbReference>
<evidence type="ECO:0000256" key="5">
    <source>
        <dbReference type="ARBA" id="ARBA00023237"/>
    </source>
</evidence>
<organism evidence="7 8">
    <name type="scientific">Pseudalgibacter alginicilyticus</name>
    <dbReference type="NCBI Taxonomy" id="1736674"/>
    <lineage>
        <taxon>Bacteria</taxon>
        <taxon>Pseudomonadati</taxon>
        <taxon>Bacteroidota</taxon>
        <taxon>Flavobacteriia</taxon>
        <taxon>Flavobacteriales</taxon>
        <taxon>Flavobacteriaceae</taxon>
        <taxon>Pseudalgibacter</taxon>
    </lineage>
</organism>
<evidence type="ECO:0000313" key="7">
    <source>
        <dbReference type="EMBL" id="ALJ04731.1"/>
    </source>
</evidence>
<dbReference type="KEGG" id="ahz:APS56_06145"/>
<dbReference type="PROSITE" id="PS51257">
    <property type="entry name" value="PROKAR_LIPOPROTEIN"/>
    <property type="match status" value="1"/>
</dbReference>
<gene>
    <name evidence="7" type="ORF">APS56_06145</name>
</gene>
<comment type="subcellular location">
    <subcellularLocation>
        <location evidence="1">Cell outer membrane</location>
    </subcellularLocation>
</comment>
<evidence type="ECO:0000256" key="4">
    <source>
        <dbReference type="ARBA" id="ARBA00023136"/>
    </source>
</evidence>
<dbReference type="GO" id="GO:0009279">
    <property type="term" value="C:cell outer membrane"/>
    <property type="evidence" value="ECO:0007669"/>
    <property type="project" value="UniProtKB-SubCell"/>
</dbReference>
<evidence type="ECO:0000256" key="1">
    <source>
        <dbReference type="ARBA" id="ARBA00004442"/>
    </source>
</evidence>
<dbReference type="InterPro" id="IPR011990">
    <property type="entry name" value="TPR-like_helical_dom_sf"/>
</dbReference>
<sequence length="557" mass="62296">MKIEIIKKKQMKQYKNIFLSLIFASTLLTSCESLLEVSPEEVLLEEDYLGDDKLDARSALFGILSQMQEITGQYIVLGEMRADLVDVTVNAEDDIRQISTHDINPNNKYINPSVLFSIINNCNFALNGIDTEAYDGILEDDYASIMRIRTWAQIQILINYGKLPYITKPISTAEDLKEEYLLLDFDQAINQLIQNLQAVASIDNVSKYENSLGYNIFNMIPDGDVLLGDLNLWKGQYVTAANYYKNFFSKNVGLTGRYNLTSYFVITNLSGGNYSTVTYRPSIFLNDAVQVGEVINYTAFSDQYRQPNSSFQVLTNQMKPSTLAISNWDAQFKSYLGATYPGGEGDNRTNLLDDDGRPSSYSGSGDDARIAKYNNEYFIWNRAARVYLRYAEAINYAGHPEQALAVVNGIFNSTTTPTIDNSPFLNNPESYLNFTTGIYYISNDNGVIVSGNQGIRGRVSMAPLSVDPSLNEQETIEAVGQIILEESALELAFEGTRWEDLMRFAYRNNDPSIVADAVASKFASAGDVATAAIVQQKLLNSDNWFLPLTIPDNFISQ</sequence>
<keyword evidence="5" id="KW-0998">Cell outer membrane</keyword>